<organism evidence="5 6">
    <name type="scientific">Candidatus Nephthysia bennettiae</name>
    <dbReference type="NCBI Taxonomy" id="3127016"/>
    <lineage>
        <taxon>Bacteria</taxon>
        <taxon>Bacillati</taxon>
        <taxon>Candidatus Dormiibacterota</taxon>
        <taxon>Candidatus Dormibacteria</taxon>
        <taxon>Candidatus Dormibacterales</taxon>
        <taxon>Candidatus Dormibacteraceae</taxon>
        <taxon>Candidatus Nephthysia</taxon>
    </lineage>
</organism>
<keyword evidence="1" id="KW-0805">Transcription regulation</keyword>
<protein>
    <submittedName>
        <fullName evidence="5">LacI family DNA-binding transcriptional regulator</fullName>
    </submittedName>
</protein>
<dbReference type="RefSeq" id="WP_338199455.1">
    <property type="nucleotide sequence ID" value="NZ_JAEKNR010000053.1"/>
</dbReference>
<keyword evidence="3" id="KW-0804">Transcription</keyword>
<dbReference type="SMART" id="SM00354">
    <property type="entry name" value="HTH_LACI"/>
    <property type="match status" value="1"/>
</dbReference>
<evidence type="ECO:0000313" key="5">
    <source>
        <dbReference type="EMBL" id="MBJ7597322.1"/>
    </source>
</evidence>
<feature type="domain" description="HTH lacI-type" evidence="4">
    <location>
        <begin position="20"/>
        <end position="74"/>
    </location>
</feature>
<dbReference type="PROSITE" id="PS50932">
    <property type="entry name" value="HTH_LACI_2"/>
    <property type="match status" value="1"/>
</dbReference>
<dbReference type="Gene3D" id="3.40.50.2300">
    <property type="match status" value="2"/>
</dbReference>
<dbReference type="GO" id="GO:0003677">
    <property type="term" value="F:DNA binding"/>
    <property type="evidence" value="ECO:0007669"/>
    <property type="project" value="UniProtKB-KW"/>
</dbReference>
<gene>
    <name evidence="5" type="ORF">JF922_04445</name>
</gene>
<dbReference type="AlphaFoldDB" id="A0A934NCF8"/>
<evidence type="ECO:0000313" key="6">
    <source>
        <dbReference type="Proteomes" id="UP000612893"/>
    </source>
</evidence>
<reference evidence="5" key="1">
    <citation type="submission" date="2020-10" db="EMBL/GenBank/DDBJ databases">
        <title>Ca. Dormibacterota MAGs.</title>
        <authorList>
            <person name="Montgomery K."/>
        </authorList>
    </citation>
    <scope>NUCLEOTIDE SEQUENCE [LARGE SCALE GENOMIC DNA]</scope>
    <source>
        <strain evidence="5">SC8812_S17_10</strain>
    </source>
</reference>
<evidence type="ECO:0000256" key="1">
    <source>
        <dbReference type="ARBA" id="ARBA00023015"/>
    </source>
</evidence>
<sequence>MTASAVRKGVQHGHQRASRVTIADIARTAQVAKSSASYALNGRPGVADATRERVVAVAEAMGWRPNCAARALSAARADAVGLVIAQSPETLGFDTFLLRFIAGLEQELSRHDLALLLRVVADPEAEVEVHRRWSAEHRVDGVIVFNQRIVDARPAQLDRMGLPSIVVGVPNGITPAVWSDDEAAMAAAVEHLVSMGHRRIARVGGNPDFLYTQVRRAAFFTAARAAALDPGDVIDSGLRGEAATRELLGSARPPTAIVYEDDVSAAAAVATARQLGYSIPADLSIVGWDDSLLCELVQPPLTALHRDISRYGGLSARHLVTVIEGGRPGDLPGTQTRLIVRGSTGPPPAG</sequence>
<evidence type="ECO:0000256" key="3">
    <source>
        <dbReference type="ARBA" id="ARBA00023163"/>
    </source>
</evidence>
<dbReference type="PANTHER" id="PTHR30146:SF155">
    <property type="entry name" value="ALANINE RACEMASE"/>
    <property type="match status" value="1"/>
</dbReference>
<dbReference type="InterPro" id="IPR028082">
    <property type="entry name" value="Peripla_BP_I"/>
</dbReference>
<keyword evidence="2 5" id="KW-0238">DNA-binding</keyword>
<keyword evidence="6" id="KW-1185">Reference proteome</keyword>
<dbReference type="InterPro" id="IPR000843">
    <property type="entry name" value="HTH_LacI"/>
</dbReference>
<dbReference type="SUPFAM" id="SSF47413">
    <property type="entry name" value="lambda repressor-like DNA-binding domains"/>
    <property type="match status" value="1"/>
</dbReference>
<dbReference type="SUPFAM" id="SSF53822">
    <property type="entry name" value="Periplasmic binding protein-like I"/>
    <property type="match status" value="1"/>
</dbReference>
<name>A0A934NCF8_9BACT</name>
<proteinExistence type="predicted"/>
<dbReference type="CDD" id="cd01392">
    <property type="entry name" value="HTH_LacI"/>
    <property type="match status" value="1"/>
</dbReference>
<evidence type="ECO:0000256" key="2">
    <source>
        <dbReference type="ARBA" id="ARBA00023125"/>
    </source>
</evidence>
<dbReference type="Gene3D" id="1.10.260.40">
    <property type="entry name" value="lambda repressor-like DNA-binding domains"/>
    <property type="match status" value="1"/>
</dbReference>
<dbReference type="GO" id="GO:0006355">
    <property type="term" value="P:regulation of DNA-templated transcription"/>
    <property type="evidence" value="ECO:0007669"/>
    <property type="project" value="UniProtKB-ARBA"/>
</dbReference>
<dbReference type="InterPro" id="IPR046335">
    <property type="entry name" value="LacI/GalR-like_sensor"/>
</dbReference>
<accession>A0A934NCF8</accession>
<comment type="caution">
    <text evidence="5">The sequence shown here is derived from an EMBL/GenBank/DDBJ whole genome shotgun (WGS) entry which is preliminary data.</text>
</comment>
<dbReference type="Proteomes" id="UP000612893">
    <property type="component" value="Unassembled WGS sequence"/>
</dbReference>
<evidence type="ECO:0000259" key="4">
    <source>
        <dbReference type="PROSITE" id="PS50932"/>
    </source>
</evidence>
<dbReference type="InterPro" id="IPR010982">
    <property type="entry name" value="Lambda_DNA-bd_dom_sf"/>
</dbReference>
<dbReference type="Pfam" id="PF00356">
    <property type="entry name" value="LacI"/>
    <property type="match status" value="1"/>
</dbReference>
<dbReference type="Pfam" id="PF13377">
    <property type="entry name" value="Peripla_BP_3"/>
    <property type="match status" value="1"/>
</dbReference>
<dbReference type="EMBL" id="JAEKNR010000053">
    <property type="protein sequence ID" value="MBJ7597322.1"/>
    <property type="molecule type" value="Genomic_DNA"/>
</dbReference>
<dbReference type="PANTHER" id="PTHR30146">
    <property type="entry name" value="LACI-RELATED TRANSCRIPTIONAL REPRESSOR"/>
    <property type="match status" value="1"/>
</dbReference>